<dbReference type="PATRIC" id="fig|188932.3.peg.1271"/>
<sequence>MSLQKIGMITLENSGAFVARIQVRYQVGSDPKKLSIQTGDINGLTSKTVDPAQLGVPDGATVQLYVYVLWGTDIEAPQVFQYQKGNGLNVKYNVSKYAWAPVLVLLPWHNWSRNIIYNAPANTETYYYPKNRTDLQAILQSAATAGVQVRVSGQRHSQPPLVTDDNRNGDTPKKVSWLIDMSCYADLGPAGSQHIMMDPSGQQVTLNTGVREDELDAFLTSNNKMLITATAGGFFSLGGMTAVDVHGATTAAPIFSETTSAFTIMAADGSVSTIDSNTPAVNGWQPIQFARVSLGALGIVTSVTVDVMDRPWATTLKPERETFVVSDQNSFVTKFKALVAQHTRMETFYNPYSSKFLSLRWDVDSNPVTKTPNILSTVLNACEMAKSDEYGAPLEGIAEPFGQAAGLIAQASGSTFAASIVMDLAYGEIENLFDTAAAKYSDLWLSKAARVMFMSYFVELPDLSDAGMQLVWKGLNVVTDHLKKSKDFLIVAPMEFRFIKGGNAALAGTYTDNPNSTFVNLDLIAFIEPTVASAYPTAMLQFFADIEREWVAMGGITHNGKMFGFYDPAAPAGSYSAPFNAGFLKELTKRRNQQNGRVNAFESFRAKQDPGNLFLNDYVRAVIG</sequence>
<dbReference type="OrthoDB" id="9800184at2"/>
<dbReference type="GO" id="GO:0003885">
    <property type="term" value="F:D-arabinono-1,4-lactone oxidase activity"/>
    <property type="evidence" value="ECO:0007669"/>
    <property type="project" value="InterPro"/>
</dbReference>
<keyword evidence="1" id="KW-0285">Flavoprotein</keyword>
<gene>
    <name evidence="4" type="ORF">AY601_1225</name>
</gene>
<organism evidence="4 5">
    <name type="scientific">Pedobacter cryoconitis</name>
    <dbReference type="NCBI Taxonomy" id="188932"/>
    <lineage>
        <taxon>Bacteria</taxon>
        <taxon>Pseudomonadati</taxon>
        <taxon>Bacteroidota</taxon>
        <taxon>Sphingobacteriia</taxon>
        <taxon>Sphingobacteriales</taxon>
        <taxon>Sphingobacteriaceae</taxon>
        <taxon>Pedobacter</taxon>
    </lineage>
</organism>
<dbReference type="InterPro" id="IPR016166">
    <property type="entry name" value="FAD-bd_PCMH"/>
</dbReference>
<dbReference type="SUPFAM" id="SSF56176">
    <property type="entry name" value="FAD-binding/transporter-associated domain-like"/>
    <property type="match status" value="1"/>
</dbReference>
<dbReference type="Gene3D" id="3.30.465.10">
    <property type="match status" value="1"/>
</dbReference>
<evidence type="ECO:0000259" key="3">
    <source>
        <dbReference type="PROSITE" id="PS51387"/>
    </source>
</evidence>
<dbReference type="InterPro" id="IPR007173">
    <property type="entry name" value="ALO_C"/>
</dbReference>
<dbReference type="InterPro" id="IPR006094">
    <property type="entry name" value="Oxid_FAD_bind_N"/>
</dbReference>
<dbReference type="EMBL" id="CP014504">
    <property type="protein sequence ID" value="AMP98149.1"/>
    <property type="molecule type" value="Genomic_DNA"/>
</dbReference>
<reference evidence="4 5" key="1">
    <citation type="submission" date="2016-03" db="EMBL/GenBank/DDBJ databases">
        <title>Complete genome sequence of Pedobacter cryoconitis PAMC 27485.</title>
        <authorList>
            <person name="Lee J."/>
            <person name="Kim O.-S."/>
        </authorList>
    </citation>
    <scope>NUCLEOTIDE SEQUENCE [LARGE SCALE GENOMIC DNA]</scope>
    <source>
        <strain evidence="4 5">PAMC 27485</strain>
    </source>
</reference>
<protein>
    <submittedName>
        <fullName evidence="4">D-arabinono-1,4-lactone oxidase domain protein</fullName>
    </submittedName>
</protein>
<dbReference type="InterPro" id="IPR016167">
    <property type="entry name" value="FAD-bd_PCMH_sub1"/>
</dbReference>
<evidence type="ECO:0000313" key="4">
    <source>
        <dbReference type="EMBL" id="AMP98149.1"/>
    </source>
</evidence>
<feature type="domain" description="FAD-binding PCMH-type" evidence="3">
    <location>
        <begin position="119"/>
        <end position="310"/>
    </location>
</feature>
<dbReference type="InterPro" id="IPR036318">
    <property type="entry name" value="FAD-bd_PCMH-like_sf"/>
</dbReference>
<dbReference type="InterPro" id="IPR016169">
    <property type="entry name" value="FAD-bd_PCMH_sub2"/>
</dbReference>
<dbReference type="InterPro" id="IPR010031">
    <property type="entry name" value="FAD_lactone_oxidase-like"/>
</dbReference>
<accession>A0A127VA93</accession>
<dbReference type="Gene3D" id="3.30.43.10">
    <property type="entry name" value="Uridine Diphospho-n-acetylenolpyruvylglucosamine Reductase, domain 2"/>
    <property type="match status" value="1"/>
</dbReference>
<dbReference type="PROSITE" id="PS51387">
    <property type="entry name" value="FAD_PCMH"/>
    <property type="match status" value="1"/>
</dbReference>
<keyword evidence="2" id="KW-0560">Oxidoreductase</keyword>
<dbReference type="GO" id="GO:0071949">
    <property type="term" value="F:FAD binding"/>
    <property type="evidence" value="ECO:0007669"/>
    <property type="project" value="InterPro"/>
</dbReference>
<keyword evidence="1" id="KW-0274">FAD</keyword>
<keyword evidence="5" id="KW-1185">Reference proteome</keyword>
<dbReference type="PANTHER" id="PTHR43762:SF1">
    <property type="entry name" value="D-ARABINONO-1,4-LACTONE OXIDASE"/>
    <property type="match status" value="1"/>
</dbReference>
<dbReference type="AlphaFoldDB" id="A0A127VA93"/>
<evidence type="ECO:0000256" key="1">
    <source>
        <dbReference type="ARBA" id="ARBA00022827"/>
    </source>
</evidence>
<name>A0A127VA93_9SPHI</name>
<dbReference type="GO" id="GO:0016020">
    <property type="term" value="C:membrane"/>
    <property type="evidence" value="ECO:0007669"/>
    <property type="project" value="InterPro"/>
</dbReference>
<dbReference type="PANTHER" id="PTHR43762">
    <property type="entry name" value="L-GULONOLACTONE OXIDASE"/>
    <property type="match status" value="1"/>
</dbReference>
<dbReference type="Pfam" id="PF04030">
    <property type="entry name" value="ALO"/>
    <property type="match status" value="1"/>
</dbReference>
<dbReference type="Pfam" id="PF01565">
    <property type="entry name" value="FAD_binding_4"/>
    <property type="match status" value="1"/>
</dbReference>
<dbReference type="Proteomes" id="UP000071561">
    <property type="component" value="Chromosome"/>
</dbReference>
<evidence type="ECO:0000256" key="2">
    <source>
        <dbReference type="ARBA" id="ARBA00023002"/>
    </source>
</evidence>
<evidence type="ECO:0000313" key="5">
    <source>
        <dbReference type="Proteomes" id="UP000071561"/>
    </source>
</evidence>
<proteinExistence type="predicted"/>
<dbReference type="RefSeq" id="WP_084359129.1">
    <property type="nucleotide sequence ID" value="NZ_CP014504.1"/>
</dbReference>
<dbReference type="KEGG" id="pcm:AY601_1225"/>